<protein>
    <submittedName>
        <fullName evidence="3">DUF4382 domain-containing protein</fullName>
    </submittedName>
</protein>
<dbReference type="Gene3D" id="2.60.40.1120">
    <property type="entry name" value="Carboxypeptidase-like, regulatory domain"/>
    <property type="match status" value="1"/>
</dbReference>
<keyword evidence="4" id="KW-1185">Reference proteome</keyword>
<name>A0ABV7JP04_9SPHI</name>
<evidence type="ECO:0000313" key="3">
    <source>
        <dbReference type="EMBL" id="MFC3198917.1"/>
    </source>
</evidence>
<evidence type="ECO:0000313" key="4">
    <source>
        <dbReference type="Proteomes" id="UP001595526"/>
    </source>
</evidence>
<gene>
    <name evidence="3" type="ORF">ACFOET_14940</name>
</gene>
<dbReference type="SUPFAM" id="SSF49452">
    <property type="entry name" value="Starch-binding domain-like"/>
    <property type="match status" value="1"/>
</dbReference>
<dbReference type="InterPro" id="IPR025491">
    <property type="entry name" value="DUF4382"/>
</dbReference>
<proteinExistence type="predicted"/>
<feature type="chain" id="PRO_5047538794" evidence="1">
    <location>
        <begin position="22"/>
        <end position="265"/>
    </location>
</feature>
<keyword evidence="1" id="KW-0732">Signal</keyword>
<comment type="caution">
    <text evidence="3">The sequence shown here is derived from an EMBL/GenBank/DDBJ whole genome shotgun (WGS) entry which is preliminary data.</text>
</comment>
<sequence length="265" mass="28172">MKSMRFVLPLLAIGCAVLFSAACSKRDSHSAGTAKLDLRLTDAPGAFDAVYLDVQGIQFHVDGSGWISVDPVVPGTYDLLKFRNGADTLLARAELPAGRLSQVRLILGGANGIVVDGTEYPLDVPSGQQSGLKLNVHEELAPNGSYEMWTDFDAARSIVQTGNGSYKLKPLIRVFTRLTDGQIKGFVAPMEANPIIYAINGADTASAFPNPDGFFLIRGLPEGSYTLRIEADKTAGLAVYEQSVSVSFGEISNVQTITLTAGSAD</sequence>
<dbReference type="Pfam" id="PF14321">
    <property type="entry name" value="DUF4382"/>
    <property type="match status" value="1"/>
</dbReference>
<dbReference type="EMBL" id="JBHRTA010000038">
    <property type="protein sequence ID" value="MFC3198917.1"/>
    <property type="molecule type" value="Genomic_DNA"/>
</dbReference>
<dbReference type="RefSeq" id="WP_379024036.1">
    <property type="nucleotide sequence ID" value="NZ_JBHRTA010000038.1"/>
</dbReference>
<dbReference type="InterPro" id="IPR013784">
    <property type="entry name" value="Carb-bd-like_fold"/>
</dbReference>
<dbReference type="Proteomes" id="UP001595526">
    <property type="component" value="Unassembled WGS sequence"/>
</dbReference>
<dbReference type="PROSITE" id="PS51257">
    <property type="entry name" value="PROKAR_LIPOPROTEIN"/>
    <property type="match status" value="1"/>
</dbReference>
<accession>A0ABV7JP04</accession>
<evidence type="ECO:0000256" key="1">
    <source>
        <dbReference type="SAM" id="SignalP"/>
    </source>
</evidence>
<evidence type="ECO:0000259" key="2">
    <source>
        <dbReference type="Pfam" id="PF14321"/>
    </source>
</evidence>
<feature type="domain" description="DUF4382" evidence="2">
    <location>
        <begin position="33"/>
        <end position="170"/>
    </location>
</feature>
<feature type="signal peptide" evidence="1">
    <location>
        <begin position="1"/>
        <end position="21"/>
    </location>
</feature>
<reference evidence="4" key="1">
    <citation type="journal article" date="2019" name="Int. J. Syst. Evol. Microbiol.">
        <title>The Global Catalogue of Microorganisms (GCM) 10K type strain sequencing project: providing services to taxonomists for standard genome sequencing and annotation.</title>
        <authorList>
            <consortium name="The Broad Institute Genomics Platform"/>
            <consortium name="The Broad Institute Genome Sequencing Center for Infectious Disease"/>
            <person name="Wu L."/>
            <person name="Ma J."/>
        </authorList>
    </citation>
    <scope>NUCLEOTIDE SEQUENCE [LARGE SCALE GENOMIC DNA]</scope>
    <source>
        <strain evidence="4">KCTC 52416</strain>
    </source>
</reference>
<organism evidence="3 4">
    <name type="scientific">Parapedobacter deserti</name>
    <dbReference type="NCBI Taxonomy" id="1912957"/>
    <lineage>
        <taxon>Bacteria</taxon>
        <taxon>Pseudomonadati</taxon>
        <taxon>Bacteroidota</taxon>
        <taxon>Sphingobacteriia</taxon>
        <taxon>Sphingobacteriales</taxon>
        <taxon>Sphingobacteriaceae</taxon>
        <taxon>Parapedobacter</taxon>
    </lineage>
</organism>